<dbReference type="GeneID" id="58097462"/>
<reference evidence="2 3" key="1">
    <citation type="submission" date="2015-03" db="EMBL/GenBank/DDBJ databases">
        <title>Genome Assembly of Staphylococcus cohnii subsp. cohnii strain G22B2.</title>
        <authorList>
            <person name="Nair G."/>
            <person name="Kaur G."/>
            <person name="Khatri I."/>
            <person name="Singh N.K."/>
            <person name="Sathyabama S."/>
            <person name="Maurya S.K."/>
            <person name="Subramanian S."/>
            <person name="Agrewala J.N."/>
            <person name="Mayilraj S."/>
        </authorList>
    </citation>
    <scope>NUCLEOTIDE SEQUENCE [LARGE SCALE GENOMIC DNA]</scope>
    <source>
        <strain evidence="2 3">G22B2</strain>
    </source>
</reference>
<accession>A0A0M2NUG3</accession>
<dbReference type="PATRIC" id="fig|74704.6.peg.698"/>
<keyword evidence="1" id="KW-0812">Transmembrane</keyword>
<dbReference type="RefSeq" id="WP_019469343.1">
    <property type="nucleotide sequence ID" value="NZ_BKAS01000006.1"/>
</dbReference>
<protein>
    <submittedName>
        <fullName evidence="2">Late competence protein ComGF</fullName>
    </submittedName>
</protein>
<dbReference type="Pfam" id="PF15980">
    <property type="entry name" value="ComGF"/>
    <property type="match status" value="1"/>
</dbReference>
<dbReference type="InterPro" id="IPR016977">
    <property type="entry name" value="ComGF"/>
</dbReference>
<evidence type="ECO:0000313" key="3">
    <source>
        <dbReference type="Proteomes" id="UP000034455"/>
    </source>
</evidence>
<evidence type="ECO:0000256" key="1">
    <source>
        <dbReference type="SAM" id="Phobius"/>
    </source>
</evidence>
<proteinExistence type="predicted"/>
<name>A0A0M2NUG3_STACC</name>
<organism evidence="2 3">
    <name type="scientific">Staphylococcus cohnii subsp. cohnii</name>
    <dbReference type="NCBI Taxonomy" id="74704"/>
    <lineage>
        <taxon>Bacteria</taxon>
        <taxon>Bacillati</taxon>
        <taxon>Bacillota</taxon>
        <taxon>Bacilli</taxon>
        <taxon>Bacillales</taxon>
        <taxon>Staphylococcaceae</taxon>
        <taxon>Staphylococcus</taxon>
        <taxon>Staphylococcus cohnii species complex</taxon>
    </lineage>
</organism>
<dbReference type="AlphaFoldDB" id="A0A0M2NUG3"/>
<gene>
    <name evidence="2" type="ORF">UF66_0684</name>
</gene>
<comment type="caution">
    <text evidence="2">The sequence shown here is derived from an EMBL/GenBank/DDBJ whole genome shotgun (WGS) entry which is preliminary data.</text>
</comment>
<evidence type="ECO:0000313" key="2">
    <source>
        <dbReference type="EMBL" id="KKI63637.1"/>
    </source>
</evidence>
<dbReference type="EMBL" id="LAKJ01000013">
    <property type="protein sequence ID" value="KKI63637.1"/>
    <property type="molecule type" value="Genomic_DNA"/>
</dbReference>
<feature type="transmembrane region" description="Helical" evidence="1">
    <location>
        <begin position="12"/>
        <end position="35"/>
    </location>
</feature>
<keyword evidence="1" id="KW-1133">Transmembrane helix</keyword>
<sequence length="147" mass="17281">MKNVFTNKYSSFTYIEVLFALFITLLIFTMLPLLYKSISPVKHQSNFESSIDIEFFSRDLTEALLQRNSTAIEIEKKGRILKFDTRENTNRYEFKNNKIIKTINNTGNITLLNNVTNAQFILLKNKHIKLKLKMHYEGGTFEKTIQF</sequence>
<keyword evidence="1" id="KW-0472">Membrane</keyword>
<dbReference type="Proteomes" id="UP000034455">
    <property type="component" value="Unassembled WGS sequence"/>
</dbReference>